<keyword evidence="6" id="KW-0902">Two-component regulatory system</keyword>
<evidence type="ECO:0000256" key="6">
    <source>
        <dbReference type="ARBA" id="ARBA00023012"/>
    </source>
</evidence>
<dbReference type="Proteomes" id="UP000009309">
    <property type="component" value="Unassembled WGS sequence"/>
</dbReference>
<dbReference type="InterPro" id="IPR036890">
    <property type="entry name" value="HATPase_C_sf"/>
</dbReference>
<dbReference type="eggNOG" id="COG2205">
    <property type="taxonomic scope" value="Bacteria"/>
</dbReference>
<keyword evidence="7" id="KW-0812">Transmembrane</keyword>
<dbReference type="Gene3D" id="1.10.287.130">
    <property type="match status" value="1"/>
</dbReference>
<dbReference type="STRING" id="1185876.BN8_01216"/>
<dbReference type="InterPro" id="IPR003594">
    <property type="entry name" value="HATPase_dom"/>
</dbReference>
<evidence type="ECO:0000313" key="10">
    <source>
        <dbReference type="Proteomes" id="UP000009309"/>
    </source>
</evidence>
<dbReference type="SMART" id="SM00388">
    <property type="entry name" value="HisKA"/>
    <property type="match status" value="1"/>
</dbReference>
<keyword evidence="5 9" id="KW-0418">Kinase</keyword>
<evidence type="ECO:0000313" key="9">
    <source>
        <dbReference type="EMBL" id="CCH52232.1"/>
    </source>
</evidence>
<dbReference type="InterPro" id="IPR003661">
    <property type="entry name" value="HisK_dim/P_dom"/>
</dbReference>
<feature type="transmembrane region" description="Helical" evidence="7">
    <location>
        <begin position="45"/>
        <end position="67"/>
    </location>
</feature>
<dbReference type="CDD" id="cd00075">
    <property type="entry name" value="HATPase"/>
    <property type="match status" value="1"/>
</dbReference>
<organism evidence="9 10">
    <name type="scientific">Fibrisoma limi BUZ 3</name>
    <dbReference type="NCBI Taxonomy" id="1185876"/>
    <lineage>
        <taxon>Bacteria</taxon>
        <taxon>Pseudomonadati</taxon>
        <taxon>Bacteroidota</taxon>
        <taxon>Cytophagia</taxon>
        <taxon>Cytophagales</taxon>
        <taxon>Spirosomataceae</taxon>
        <taxon>Fibrisoma</taxon>
    </lineage>
</organism>
<sequence>MVQRSTIISLLTFALLLSALTAGLLYLNWPSSVPTSPRLIGSSRWVAVFLLAVVSQVLLAYALWCLLRWRQRSAVQTEVLHAIVHEFQTPIAAIRMASDILDSPIARNQPERTEKYMRIIREETERLQHQVETMLTLARADRNTLILNPEPISIHLLLRSVSERYEDYVRLCLMAPEMRLLADRLHLTNVLHNLLDNAVKYSTGQPEITIHTEINPDGLLIAISDRGVGIPAHLQMRIFHPFFRVHNDNQPSVKGFGLGLSYVQRIVQSHQWKINVRSTVGEGSEFMIQVPTASLLAPVTTSSPTSASRQRA</sequence>
<dbReference type="OrthoDB" id="1933776at2"/>
<evidence type="ECO:0000256" key="5">
    <source>
        <dbReference type="ARBA" id="ARBA00022777"/>
    </source>
</evidence>
<dbReference type="PANTHER" id="PTHR43711">
    <property type="entry name" value="TWO-COMPONENT HISTIDINE KINASE"/>
    <property type="match status" value="1"/>
</dbReference>
<keyword evidence="7" id="KW-1133">Transmembrane helix</keyword>
<keyword evidence="3" id="KW-0597">Phosphoprotein</keyword>
<dbReference type="SUPFAM" id="SSF55874">
    <property type="entry name" value="ATPase domain of HSP90 chaperone/DNA topoisomerase II/histidine kinase"/>
    <property type="match status" value="1"/>
</dbReference>
<dbReference type="InterPro" id="IPR050736">
    <property type="entry name" value="Sensor_HK_Regulatory"/>
</dbReference>
<evidence type="ECO:0000256" key="7">
    <source>
        <dbReference type="SAM" id="Phobius"/>
    </source>
</evidence>
<evidence type="ECO:0000256" key="3">
    <source>
        <dbReference type="ARBA" id="ARBA00022553"/>
    </source>
</evidence>
<dbReference type="InterPro" id="IPR005467">
    <property type="entry name" value="His_kinase_dom"/>
</dbReference>
<protein>
    <recommendedName>
        <fullName evidence="2">histidine kinase</fullName>
        <ecNumber evidence="2">2.7.13.3</ecNumber>
    </recommendedName>
</protein>
<dbReference type="InterPro" id="IPR004358">
    <property type="entry name" value="Sig_transdc_His_kin-like_C"/>
</dbReference>
<proteinExistence type="predicted"/>
<dbReference type="Pfam" id="PF02518">
    <property type="entry name" value="HATPase_c"/>
    <property type="match status" value="1"/>
</dbReference>
<evidence type="ECO:0000256" key="1">
    <source>
        <dbReference type="ARBA" id="ARBA00000085"/>
    </source>
</evidence>
<accession>I2GEA7</accession>
<dbReference type="Pfam" id="PF00512">
    <property type="entry name" value="HisKA"/>
    <property type="match status" value="1"/>
</dbReference>
<evidence type="ECO:0000256" key="2">
    <source>
        <dbReference type="ARBA" id="ARBA00012438"/>
    </source>
</evidence>
<dbReference type="EMBL" id="CAIT01000005">
    <property type="protein sequence ID" value="CCH52232.1"/>
    <property type="molecule type" value="Genomic_DNA"/>
</dbReference>
<feature type="domain" description="Histidine kinase" evidence="8">
    <location>
        <begin position="82"/>
        <end position="294"/>
    </location>
</feature>
<dbReference type="PROSITE" id="PS50109">
    <property type="entry name" value="HIS_KIN"/>
    <property type="match status" value="1"/>
</dbReference>
<dbReference type="EC" id="2.7.13.3" evidence="2"/>
<dbReference type="GO" id="GO:0000155">
    <property type="term" value="F:phosphorelay sensor kinase activity"/>
    <property type="evidence" value="ECO:0007669"/>
    <property type="project" value="InterPro"/>
</dbReference>
<gene>
    <name evidence="9" type="primary">rprX1</name>
    <name evidence="9" type="ORF">BN8_01216</name>
</gene>
<comment type="catalytic activity">
    <reaction evidence="1">
        <text>ATP + protein L-histidine = ADP + protein N-phospho-L-histidine.</text>
        <dbReference type="EC" id="2.7.13.3"/>
    </reaction>
</comment>
<dbReference type="PANTHER" id="PTHR43711:SF1">
    <property type="entry name" value="HISTIDINE KINASE 1"/>
    <property type="match status" value="1"/>
</dbReference>
<dbReference type="SUPFAM" id="SSF47384">
    <property type="entry name" value="Homodimeric domain of signal transducing histidine kinase"/>
    <property type="match status" value="1"/>
</dbReference>
<dbReference type="PRINTS" id="PR00344">
    <property type="entry name" value="BCTRLSENSOR"/>
</dbReference>
<dbReference type="AlphaFoldDB" id="I2GEA7"/>
<evidence type="ECO:0000256" key="4">
    <source>
        <dbReference type="ARBA" id="ARBA00022679"/>
    </source>
</evidence>
<comment type="caution">
    <text evidence="9">The sequence shown here is derived from an EMBL/GenBank/DDBJ whole genome shotgun (WGS) entry which is preliminary data.</text>
</comment>
<dbReference type="SMART" id="SM00387">
    <property type="entry name" value="HATPase_c"/>
    <property type="match status" value="1"/>
</dbReference>
<reference evidence="9 10" key="1">
    <citation type="journal article" date="2012" name="J. Bacteriol.">
        <title>Genome Sequence of the Filamentous Bacterium Fibrisoma limi BUZ 3T.</title>
        <authorList>
            <person name="Filippini M."/>
            <person name="Qi W."/>
            <person name="Jaenicke S."/>
            <person name="Goesmann A."/>
            <person name="Smits T.H."/>
            <person name="Bagheri H.C."/>
        </authorList>
    </citation>
    <scope>NUCLEOTIDE SEQUENCE [LARGE SCALE GENOMIC DNA]</scope>
    <source>
        <strain evidence="10">BUZ 3T</strain>
    </source>
</reference>
<dbReference type="InterPro" id="IPR036097">
    <property type="entry name" value="HisK_dim/P_sf"/>
</dbReference>
<dbReference type="CDD" id="cd00082">
    <property type="entry name" value="HisKA"/>
    <property type="match status" value="1"/>
</dbReference>
<dbReference type="Gene3D" id="3.30.565.10">
    <property type="entry name" value="Histidine kinase-like ATPase, C-terminal domain"/>
    <property type="match status" value="1"/>
</dbReference>
<keyword evidence="7" id="KW-0472">Membrane</keyword>
<keyword evidence="4 9" id="KW-0808">Transferase</keyword>
<name>I2GEA7_9BACT</name>
<keyword evidence="10" id="KW-1185">Reference proteome</keyword>
<evidence type="ECO:0000259" key="8">
    <source>
        <dbReference type="PROSITE" id="PS50109"/>
    </source>
</evidence>